<dbReference type="PANTHER" id="PTHR19278">
    <property type="entry name" value="OROTATE PHOSPHORIBOSYLTRANSFERASE"/>
    <property type="match status" value="1"/>
</dbReference>
<dbReference type="HAMAP" id="MF_01208">
    <property type="entry name" value="PyrE"/>
    <property type="match status" value="1"/>
</dbReference>
<organism evidence="8 9">
    <name type="scientific">Hydrogenibacillus schlegelii</name>
    <name type="common">Bacillus schlegelii</name>
    <dbReference type="NCBI Taxonomy" id="1484"/>
    <lineage>
        <taxon>Bacteria</taxon>
        <taxon>Bacillati</taxon>
        <taxon>Bacillota</taxon>
        <taxon>Bacilli</taxon>
        <taxon>Bacillales</taxon>
        <taxon>Bacillales Family X. Incertae Sedis</taxon>
        <taxon>Hydrogenibacillus</taxon>
    </lineage>
</organism>
<dbReference type="UniPathway" id="UPA00070">
    <property type="reaction ID" value="UER00119"/>
</dbReference>
<evidence type="ECO:0000256" key="4">
    <source>
        <dbReference type="ARBA" id="ARBA00022679"/>
    </source>
</evidence>
<feature type="domain" description="Phosphoribosyltransferase" evidence="7">
    <location>
        <begin position="73"/>
        <end position="161"/>
    </location>
</feature>
<keyword evidence="4 6" id="KW-0808">Transferase</keyword>
<proteinExistence type="inferred from homology"/>
<dbReference type="PANTHER" id="PTHR19278:SF9">
    <property type="entry name" value="URIDINE 5'-MONOPHOSPHATE SYNTHASE"/>
    <property type="match status" value="1"/>
</dbReference>
<accession>A0A132MGZ5</accession>
<comment type="catalytic activity">
    <reaction evidence="6">
        <text>orotidine 5'-phosphate + diphosphate = orotate + 5-phospho-alpha-D-ribose 1-diphosphate</text>
        <dbReference type="Rhea" id="RHEA:10380"/>
        <dbReference type="ChEBI" id="CHEBI:30839"/>
        <dbReference type="ChEBI" id="CHEBI:33019"/>
        <dbReference type="ChEBI" id="CHEBI:57538"/>
        <dbReference type="ChEBI" id="CHEBI:58017"/>
        <dbReference type="EC" id="2.4.2.10"/>
    </reaction>
</comment>
<comment type="function">
    <text evidence="6">Catalyzes the transfer of a ribosyl phosphate group from 5-phosphoribose 1-diphosphate to orotate, leading to the formation of orotidine monophosphate (OMP).</text>
</comment>
<evidence type="ECO:0000259" key="7">
    <source>
        <dbReference type="Pfam" id="PF00156"/>
    </source>
</evidence>
<feature type="binding site" evidence="6">
    <location>
        <position position="111"/>
    </location>
    <ligand>
        <name>5-phospho-alpha-D-ribose 1-diphosphate</name>
        <dbReference type="ChEBI" id="CHEBI:58017"/>
        <note>ligand shared between dimeric partners</note>
    </ligand>
</feature>
<dbReference type="EMBL" id="JXBB01000034">
    <property type="protein sequence ID" value="OAR03861.1"/>
    <property type="molecule type" value="Genomic_DNA"/>
</dbReference>
<dbReference type="GO" id="GO:0000287">
    <property type="term" value="F:magnesium ion binding"/>
    <property type="evidence" value="ECO:0007669"/>
    <property type="project" value="UniProtKB-UniRule"/>
</dbReference>
<feature type="binding site" description="in other chain" evidence="6">
    <location>
        <begin position="131"/>
        <end position="139"/>
    </location>
    <ligand>
        <name>5-phospho-alpha-D-ribose 1-diphosphate</name>
        <dbReference type="ChEBI" id="CHEBI:58017"/>
        <note>ligand shared between dimeric partners</note>
    </ligand>
</feature>
<dbReference type="RefSeq" id="WP_066202112.1">
    <property type="nucleotide sequence ID" value="NZ_CBCSAS010000001.1"/>
</dbReference>
<dbReference type="InterPro" id="IPR000836">
    <property type="entry name" value="PRTase_dom"/>
</dbReference>
<comment type="similarity">
    <text evidence="6">Belongs to the purine/pyrimidine phosphoribosyltransferase family. PyrE subfamily.</text>
</comment>
<evidence type="ECO:0000256" key="6">
    <source>
        <dbReference type="HAMAP-Rule" id="MF_01208"/>
    </source>
</evidence>
<evidence type="ECO:0000256" key="5">
    <source>
        <dbReference type="ARBA" id="ARBA00022975"/>
    </source>
</evidence>
<dbReference type="GO" id="GO:0044205">
    <property type="term" value="P:'de novo' UMP biosynthetic process"/>
    <property type="evidence" value="ECO:0007669"/>
    <property type="project" value="UniProtKB-UniRule"/>
</dbReference>
<comment type="subunit">
    <text evidence="6">Homodimer.</text>
</comment>
<dbReference type="Gene3D" id="3.40.50.2020">
    <property type="match status" value="1"/>
</dbReference>
<dbReference type="STRING" id="1484.SA87_03215"/>
<evidence type="ECO:0000313" key="8">
    <source>
        <dbReference type="EMBL" id="OAR03861.1"/>
    </source>
</evidence>
<dbReference type="SUPFAM" id="SSF53271">
    <property type="entry name" value="PRTase-like"/>
    <property type="match status" value="1"/>
</dbReference>
<name>A0A132MGZ5_HYDSH</name>
<dbReference type="EC" id="2.4.2.10" evidence="2 6"/>
<dbReference type="GO" id="GO:0004588">
    <property type="term" value="F:orotate phosphoribosyltransferase activity"/>
    <property type="evidence" value="ECO:0007669"/>
    <property type="project" value="UniProtKB-UniRule"/>
</dbReference>
<comment type="caution">
    <text evidence="8">The sequence shown here is derived from an EMBL/GenBank/DDBJ whole genome shotgun (WGS) entry which is preliminary data.</text>
</comment>
<feature type="binding site" evidence="6">
    <location>
        <position position="135"/>
    </location>
    <ligand>
        <name>orotate</name>
        <dbReference type="ChEBI" id="CHEBI:30839"/>
    </ligand>
</feature>
<dbReference type="AlphaFoldDB" id="A0A132MGZ5"/>
<gene>
    <name evidence="6" type="primary">pyrE</name>
    <name evidence="8" type="ORF">SA87_03215</name>
</gene>
<dbReference type="InterPro" id="IPR029057">
    <property type="entry name" value="PRTase-like"/>
</dbReference>
<comment type="pathway">
    <text evidence="1 6">Pyrimidine metabolism; UMP biosynthesis via de novo pathway; UMP from orotate: step 1/2.</text>
</comment>
<protein>
    <recommendedName>
        <fullName evidence="2 6">Orotate phosphoribosyltransferase</fullName>
        <shortName evidence="6">OPRT</shortName>
        <shortName evidence="6">OPRTase</shortName>
        <ecNumber evidence="2 6">2.4.2.10</ecNumber>
    </recommendedName>
</protein>
<keyword evidence="5 6" id="KW-0665">Pyrimidine biosynthesis</keyword>
<keyword evidence="3 6" id="KW-0328">Glycosyltransferase</keyword>
<comment type="caution">
    <text evidence="6">Lacks conserved residue(s) required for the propagation of feature annotation.</text>
</comment>
<reference evidence="8 9" key="1">
    <citation type="submission" date="2015-09" db="EMBL/GenBank/DDBJ databases">
        <title>Draft genome sequence of Hydrogenibacillus schlegelii DSM 2000.</title>
        <authorList>
            <person name="Hemp J."/>
        </authorList>
    </citation>
    <scope>NUCLEOTIDE SEQUENCE [LARGE SCALE GENOMIC DNA]</scope>
    <source>
        <strain evidence="8 9">MA 48</strain>
    </source>
</reference>
<feature type="binding site" evidence="6">
    <location>
        <position position="109"/>
    </location>
    <ligand>
        <name>5-phospho-alpha-D-ribose 1-diphosphate</name>
        <dbReference type="ChEBI" id="CHEBI:58017"/>
        <note>ligand shared between dimeric partners</note>
    </ligand>
</feature>
<dbReference type="GO" id="GO:0019856">
    <property type="term" value="P:pyrimidine nucleobase biosynthetic process"/>
    <property type="evidence" value="ECO:0007669"/>
    <property type="project" value="TreeGrafter"/>
</dbReference>
<dbReference type="Proteomes" id="UP000243024">
    <property type="component" value="Unassembled WGS sequence"/>
</dbReference>
<dbReference type="CDD" id="cd06223">
    <property type="entry name" value="PRTases_typeI"/>
    <property type="match status" value="1"/>
</dbReference>
<comment type="cofactor">
    <cofactor evidence="6">
        <name>Mg(2+)</name>
        <dbReference type="ChEBI" id="CHEBI:18420"/>
    </cofactor>
</comment>
<evidence type="ECO:0000313" key="9">
    <source>
        <dbReference type="Proteomes" id="UP000243024"/>
    </source>
</evidence>
<keyword evidence="6" id="KW-0460">Magnesium</keyword>
<dbReference type="InterPro" id="IPR023031">
    <property type="entry name" value="OPRT"/>
</dbReference>
<sequence>MIDPSALPTAEEQAAVRKALFEVGAVRISFDPMFTWASGRKAPLYVDGRLLYAHPGPRRAAIAALSSVARRLRPVPEAVAGVATGGIPPGVLLADRLELPFLYVRPAPKDHGRGRQVEGELSPGTRVLIVEDIVSTGKSALAAAEALRAVGLQPTGVLALYSHRLPEAAALADAGLPLSAVLDFPALVEGLPEAGHPTSAVRALKAWHAALFS</sequence>
<dbReference type="OrthoDB" id="9802134at2"/>
<dbReference type="Pfam" id="PF00156">
    <property type="entry name" value="Pribosyltran"/>
    <property type="match status" value="1"/>
</dbReference>
<keyword evidence="9" id="KW-1185">Reference proteome</keyword>
<evidence type="ECO:0000256" key="1">
    <source>
        <dbReference type="ARBA" id="ARBA00004889"/>
    </source>
</evidence>
<evidence type="ECO:0000256" key="2">
    <source>
        <dbReference type="ARBA" id="ARBA00011971"/>
    </source>
</evidence>
<feature type="binding site" evidence="6">
    <location>
        <position position="105"/>
    </location>
    <ligand>
        <name>5-phospho-alpha-D-ribose 1-diphosphate</name>
        <dbReference type="ChEBI" id="CHEBI:58017"/>
        <note>ligand shared between dimeric partners</note>
    </ligand>
</feature>
<evidence type="ECO:0000256" key="3">
    <source>
        <dbReference type="ARBA" id="ARBA00022676"/>
    </source>
</evidence>